<dbReference type="InterPro" id="IPR036249">
    <property type="entry name" value="Thioredoxin-like_sf"/>
</dbReference>
<evidence type="ECO:0000256" key="2">
    <source>
        <dbReference type="ARBA" id="ARBA00009813"/>
    </source>
</evidence>
<dbReference type="AlphaFoldDB" id="A0A127PIV0"/>
<evidence type="ECO:0000256" key="5">
    <source>
        <dbReference type="ARBA" id="ARBA00023157"/>
    </source>
</evidence>
<reference evidence="10 11" key="1">
    <citation type="submission" date="2015-11" db="EMBL/GenBank/DDBJ databases">
        <title>Exploring the genomic traits of fungus-feeding bacterial genus Collimonas.</title>
        <authorList>
            <person name="Song C."/>
            <person name="Schmidt R."/>
            <person name="de Jager V."/>
            <person name="Krzyzanowska D."/>
            <person name="Jongedijk E."/>
            <person name="Cankar K."/>
            <person name="Beekwilder J."/>
            <person name="van Veen A."/>
            <person name="de Boer W."/>
            <person name="van Veen J.A."/>
            <person name="Garbeva P."/>
        </authorList>
    </citation>
    <scope>NUCLEOTIDE SEQUENCE [LARGE SCALE GENOMIC DNA]</scope>
    <source>
        <strain evidence="10 11">Ter6</strain>
    </source>
</reference>
<dbReference type="SUPFAM" id="SSF52833">
    <property type="entry name" value="Thioredoxin-like"/>
    <property type="match status" value="1"/>
</dbReference>
<dbReference type="Gene3D" id="3.10.450.70">
    <property type="entry name" value="Disulphide bond isomerase, DsbC/G, N-terminal"/>
    <property type="match status" value="1"/>
</dbReference>
<comment type="similarity">
    <text evidence="2 7">Belongs to the thioredoxin family. DsbC subfamily.</text>
</comment>
<evidence type="ECO:0000256" key="6">
    <source>
        <dbReference type="ARBA" id="ARBA00023284"/>
    </source>
</evidence>
<dbReference type="InterPro" id="IPR017937">
    <property type="entry name" value="Thioredoxin_CS"/>
</dbReference>
<sequence>MKKTSVVLTTLAALMGLWASAAGAETLQEAAVKKLIEPRLGDNVKVDEVTKTPYSGLFEVRVGNDIFYTDAAAKYVFVGRIMDAQTSRDFTRERVDELSKVKFSDLPLELAMKKVKGNGKRVIAVFEDPNCGYCKRFHKTTLQEVDNVTVYTFLYNILAEDSAVKARNVWCSADRNKAWTDLMVDGKAAAAAPAACQAPNDKVLALGQKLNVTGTPTIIFADGSRTPGWIDAKAMEAKFSSLK</sequence>
<dbReference type="InterPro" id="IPR033954">
    <property type="entry name" value="DiS-bond_Isoase_DsbC/G"/>
</dbReference>
<keyword evidence="4 7" id="KW-0574">Periplasm</keyword>
<dbReference type="PANTHER" id="PTHR35272:SF3">
    <property type="entry name" value="THIOL:DISULFIDE INTERCHANGE PROTEIN DSBC"/>
    <property type="match status" value="1"/>
</dbReference>
<dbReference type="Pfam" id="PF13098">
    <property type="entry name" value="Thioredoxin_2"/>
    <property type="match status" value="1"/>
</dbReference>
<protein>
    <recommendedName>
        <fullName evidence="7">Thiol:disulfide interchange protein</fullName>
    </recommendedName>
</protein>
<keyword evidence="6 7" id="KW-0676">Redox-active center</keyword>
<accession>A0A127PIV0</accession>
<keyword evidence="5" id="KW-1015">Disulfide bond</keyword>
<proteinExistence type="inferred from homology"/>
<feature type="chain" id="PRO_5010006806" description="Thiol:disulfide interchange protein" evidence="7">
    <location>
        <begin position="25"/>
        <end position="243"/>
    </location>
</feature>
<dbReference type="CDD" id="cd03020">
    <property type="entry name" value="DsbA_DsbC_DsbG"/>
    <property type="match status" value="1"/>
</dbReference>
<evidence type="ECO:0000256" key="4">
    <source>
        <dbReference type="ARBA" id="ARBA00022764"/>
    </source>
</evidence>
<comment type="function">
    <text evidence="7">Required for disulfide bond formation in some periplasmic proteins. Acts by transferring its disulfide bond to other proteins and is reduced in the process.</text>
</comment>
<evidence type="ECO:0000256" key="7">
    <source>
        <dbReference type="RuleBase" id="RU364038"/>
    </source>
</evidence>
<evidence type="ECO:0000313" key="10">
    <source>
        <dbReference type="EMBL" id="AMO97361.1"/>
    </source>
</evidence>
<dbReference type="PATRIC" id="fig|158899.10.peg.4722"/>
<organism evidence="10">
    <name type="scientific">Collimonas fungivorans</name>
    <dbReference type="NCBI Taxonomy" id="158899"/>
    <lineage>
        <taxon>Bacteria</taxon>
        <taxon>Pseudomonadati</taxon>
        <taxon>Pseudomonadota</taxon>
        <taxon>Betaproteobacteria</taxon>
        <taxon>Burkholderiales</taxon>
        <taxon>Oxalobacteraceae</taxon>
        <taxon>Collimonas</taxon>
    </lineage>
</organism>
<dbReference type="Gene3D" id="3.40.30.10">
    <property type="entry name" value="Glutaredoxin"/>
    <property type="match status" value="1"/>
</dbReference>
<dbReference type="EMBL" id="CP013232">
    <property type="protein sequence ID" value="AMO97361.1"/>
    <property type="molecule type" value="Genomic_DNA"/>
</dbReference>
<evidence type="ECO:0000259" key="9">
    <source>
        <dbReference type="Pfam" id="PF13098"/>
    </source>
</evidence>
<keyword evidence="3 7" id="KW-0732">Signal</keyword>
<comment type="subcellular location">
    <subcellularLocation>
        <location evidence="1 7">Periplasm</location>
    </subcellularLocation>
</comment>
<dbReference type="Pfam" id="PF10411">
    <property type="entry name" value="DsbC_N"/>
    <property type="match status" value="1"/>
</dbReference>
<dbReference type="InterPro" id="IPR009094">
    <property type="entry name" value="DiS-bond_isomerase_DsbC/G_N_sf"/>
</dbReference>
<name>A0A127PIV0_9BURK</name>
<dbReference type="InterPro" id="IPR051470">
    <property type="entry name" value="Thiol:disulfide_interchange"/>
</dbReference>
<dbReference type="GO" id="GO:0042597">
    <property type="term" value="C:periplasmic space"/>
    <property type="evidence" value="ECO:0007669"/>
    <property type="project" value="UniProtKB-SubCell"/>
</dbReference>
<feature type="signal peptide" evidence="7">
    <location>
        <begin position="1"/>
        <end position="24"/>
    </location>
</feature>
<dbReference type="InterPro" id="IPR018950">
    <property type="entry name" value="DiS-bond_isomerase_DsbC/G_N"/>
</dbReference>
<evidence type="ECO:0000256" key="1">
    <source>
        <dbReference type="ARBA" id="ARBA00004418"/>
    </source>
</evidence>
<dbReference type="SUPFAM" id="SSF54423">
    <property type="entry name" value="DsbC/DsbG N-terminal domain-like"/>
    <property type="match status" value="1"/>
</dbReference>
<dbReference type="RefSeq" id="WP_061541708.1">
    <property type="nucleotide sequence ID" value="NZ_CP013232.1"/>
</dbReference>
<dbReference type="InterPro" id="IPR012336">
    <property type="entry name" value="Thioredoxin-like_fold"/>
</dbReference>
<dbReference type="Proteomes" id="UP000072421">
    <property type="component" value="Chromosome"/>
</dbReference>
<feature type="domain" description="Disulphide bond isomerase DsbC/G N-terminal" evidence="8">
    <location>
        <begin position="25"/>
        <end position="91"/>
    </location>
</feature>
<dbReference type="PROSITE" id="PS00194">
    <property type="entry name" value="THIOREDOXIN_1"/>
    <property type="match status" value="1"/>
</dbReference>
<evidence type="ECO:0000256" key="3">
    <source>
        <dbReference type="ARBA" id="ARBA00022729"/>
    </source>
</evidence>
<dbReference type="OrthoDB" id="12976at2"/>
<feature type="domain" description="Thioredoxin-like fold" evidence="9">
    <location>
        <begin position="115"/>
        <end position="237"/>
    </location>
</feature>
<gene>
    <name evidence="10" type="ORF">CFter6_4780</name>
</gene>
<dbReference type="PANTHER" id="PTHR35272">
    <property type="entry name" value="THIOL:DISULFIDE INTERCHANGE PROTEIN DSBC-RELATED"/>
    <property type="match status" value="1"/>
</dbReference>
<evidence type="ECO:0000259" key="8">
    <source>
        <dbReference type="Pfam" id="PF10411"/>
    </source>
</evidence>
<evidence type="ECO:0000313" key="11">
    <source>
        <dbReference type="Proteomes" id="UP000072421"/>
    </source>
</evidence>